<evidence type="ECO:0008006" key="7">
    <source>
        <dbReference type="Google" id="ProtNLM"/>
    </source>
</evidence>
<evidence type="ECO:0000256" key="1">
    <source>
        <dbReference type="ARBA" id="ARBA00011009"/>
    </source>
</evidence>
<feature type="domain" description="Glycerol-3-phosphate dehydrogenase NAD-dependent N-terminal" evidence="4">
    <location>
        <begin position="3"/>
        <end position="159"/>
    </location>
</feature>
<dbReference type="GO" id="GO:0047952">
    <property type="term" value="F:glycerol-3-phosphate dehydrogenase [NAD(P)+] activity"/>
    <property type="evidence" value="ECO:0007669"/>
    <property type="project" value="TreeGrafter"/>
</dbReference>
<dbReference type="PIRSF" id="PIRSF000114">
    <property type="entry name" value="Glycerol-3-P_dh"/>
    <property type="match status" value="1"/>
</dbReference>
<dbReference type="GO" id="GO:0005975">
    <property type="term" value="P:carbohydrate metabolic process"/>
    <property type="evidence" value="ECO:0007669"/>
    <property type="project" value="InterPro"/>
</dbReference>
<gene>
    <name evidence="6" type="ORF">METZ01_LOCUS87185</name>
</gene>
<organism evidence="6">
    <name type="scientific">marine metagenome</name>
    <dbReference type="NCBI Taxonomy" id="408172"/>
    <lineage>
        <taxon>unclassified sequences</taxon>
        <taxon>metagenomes</taxon>
        <taxon>ecological metagenomes</taxon>
    </lineage>
</organism>
<reference evidence="6" key="1">
    <citation type="submission" date="2018-05" db="EMBL/GenBank/DDBJ databases">
        <authorList>
            <person name="Lanie J.A."/>
            <person name="Ng W.-L."/>
            <person name="Kazmierczak K.M."/>
            <person name="Andrzejewski T.M."/>
            <person name="Davidsen T.M."/>
            <person name="Wayne K.J."/>
            <person name="Tettelin H."/>
            <person name="Glass J.I."/>
            <person name="Rusch D."/>
            <person name="Podicherti R."/>
            <person name="Tsui H.-C.T."/>
            <person name="Winkler M.E."/>
        </authorList>
    </citation>
    <scope>NUCLEOTIDE SEQUENCE</scope>
</reference>
<dbReference type="GO" id="GO:0046168">
    <property type="term" value="P:glycerol-3-phosphate catabolic process"/>
    <property type="evidence" value="ECO:0007669"/>
    <property type="project" value="InterPro"/>
</dbReference>
<dbReference type="AlphaFoldDB" id="A0A381V309"/>
<dbReference type="Pfam" id="PF07479">
    <property type="entry name" value="NAD_Gly3P_dh_C"/>
    <property type="match status" value="1"/>
</dbReference>
<dbReference type="SUPFAM" id="SSF51735">
    <property type="entry name" value="NAD(P)-binding Rossmann-fold domains"/>
    <property type="match status" value="1"/>
</dbReference>
<dbReference type="FunFam" id="3.40.50.720:FF:000019">
    <property type="entry name" value="Glycerol-3-phosphate dehydrogenase [NAD(P)+]"/>
    <property type="match status" value="1"/>
</dbReference>
<feature type="domain" description="Glycerol-3-phosphate dehydrogenase NAD-dependent C-terminal" evidence="5">
    <location>
        <begin position="179"/>
        <end position="317"/>
    </location>
</feature>
<evidence type="ECO:0000256" key="3">
    <source>
        <dbReference type="ARBA" id="ARBA00023027"/>
    </source>
</evidence>
<dbReference type="HAMAP" id="MF_00394">
    <property type="entry name" value="NAD_Glyc3P_dehydrog"/>
    <property type="match status" value="1"/>
</dbReference>
<protein>
    <recommendedName>
        <fullName evidence="7">Glycerol-3-phosphate dehydrogenase NAD-dependent N-terminal domain-containing protein</fullName>
    </recommendedName>
</protein>
<dbReference type="PANTHER" id="PTHR11728:SF1">
    <property type="entry name" value="GLYCEROL-3-PHOSPHATE DEHYDROGENASE [NAD(+)] 2, CHLOROPLASTIC"/>
    <property type="match status" value="1"/>
</dbReference>
<dbReference type="NCBIfam" id="NF000942">
    <property type="entry name" value="PRK00094.1-4"/>
    <property type="match status" value="1"/>
</dbReference>
<sequence>MNKISFLGCGSWGGALGLVLANKAMHVTMWHRSPKVVQALTETRVHYLVSSLTFPDSVSFTSSIEEAVSGADTVIIAVPSQSIRELLQSNKDLFNNNQIIVNVSKGIEIDTLMTVSEVIIDVLGDSFTKVVTLSGPSHAEEVIQGHPTTLVSASTNSDAAKEVQSIFSNNVLRTYANSDIRGVELGGSMKNVIAIAAGICDGIGFGDNTKAALLTRGMAEISRLGTAMGADLKTFQGLSGIGDLIVTCLSQHSRNRRVGQAIGEGSSLDDALGDMTMVAEGVKSAKSVHQLREKFNISMPICEAVYMILFEGKDPKLSVTDLMTRELRGED</sequence>
<dbReference type="InterPro" id="IPR036291">
    <property type="entry name" value="NAD(P)-bd_dom_sf"/>
</dbReference>
<name>A0A381V309_9ZZZZ</name>
<dbReference type="InterPro" id="IPR006168">
    <property type="entry name" value="G3P_DH_NAD-dep"/>
</dbReference>
<comment type="similarity">
    <text evidence="1">Belongs to the NAD-dependent glycerol-3-phosphate dehydrogenase family.</text>
</comment>
<dbReference type="FunFam" id="1.10.1040.10:FF:000001">
    <property type="entry name" value="Glycerol-3-phosphate dehydrogenase [NAD(P)+]"/>
    <property type="match status" value="1"/>
</dbReference>
<keyword evidence="3" id="KW-0520">NAD</keyword>
<dbReference type="PROSITE" id="PS00957">
    <property type="entry name" value="NAD_G3PDH"/>
    <property type="match status" value="1"/>
</dbReference>
<evidence type="ECO:0000313" key="6">
    <source>
        <dbReference type="EMBL" id="SVA34331.1"/>
    </source>
</evidence>
<dbReference type="Gene3D" id="1.10.1040.10">
    <property type="entry name" value="N-(1-d-carboxylethyl)-l-norvaline Dehydrogenase, domain 2"/>
    <property type="match status" value="1"/>
</dbReference>
<dbReference type="PRINTS" id="PR00077">
    <property type="entry name" value="GPDHDRGNASE"/>
</dbReference>
<dbReference type="InterPro" id="IPR011128">
    <property type="entry name" value="G3P_DH_NAD-dep_N"/>
</dbReference>
<dbReference type="PANTHER" id="PTHR11728">
    <property type="entry name" value="GLYCEROL-3-PHOSPHATE DEHYDROGENASE"/>
    <property type="match status" value="1"/>
</dbReference>
<dbReference type="Pfam" id="PF01210">
    <property type="entry name" value="NAD_Gly3P_dh_N"/>
    <property type="match status" value="1"/>
</dbReference>
<dbReference type="EMBL" id="UINC01007628">
    <property type="protein sequence ID" value="SVA34331.1"/>
    <property type="molecule type" value="Genomic_DNA"/>
</dbReference>
<accession>A0A381V309</accession>
<evidence type="ECO:0000259" key="5">
    <source>
        <dbReference type="Pfam" id="PF07479"/>
    </source>
</evidence>
<dbReference type="InterPro" id="IPR006109">
    <property type="entry name" value="G3P_DH_NAD-dep_C"/>
</dbReference>
<evidence type="ECO:0000256" key="2">
    <source>
        <dbReference type="ARBA" id="ARBA00023002"/>
    </source>
</evidence>
<dbReference type="GO" id="GO:0051287">
    <property type="term" value="F:NAD binding"/>
    <property type="evidence" value="ECO:0007669"/>
    <property type="project" value="InterPro"/>
</dbReference>
<dbReference type="GO" id="GO:0005829">
    <property type="term" value="C:cytosol"/>
    <property type="evidence" value="ECO:0007669"/>
    <property type="project" value="TreeGrafter"/>
</dbReference>
<dbReference type="NCBIfam" id="NF000940">
    <property type="entry name" value="PRK00094.1-2"/>
    <property type="match status" value="1"/>
</dbReference>
<dbReference type="Gene3D" id="3.40.50.720">
    <property type="entry name" value="NAD(P)-binding Rossmann-like Domain"/>
    <property type="match status" value="1"/>
</dbReference>
<dbReference type="InterPro" id="IPR013328">
    <property type="entry name" value="6PGD_dom2"/>
</dbReference>
<evidence type="ECO:0000259" key="4">
    <source>
        <dbReference type="Pfam" id="PF01210"/>
    </source>
</evidence>
<proteinExistence type="inferred from homology"/>
<keyword evidence="2" id="KW-0560">Oxidoreductase</keyword>
<dbReference type="SUPFAM" id="SSF48179">
    <property type="entry name" value="6-phosphogluconate dehydrogenase C-terminal domain-like"/>
    <property type="match status" value="1"/>
</dbReference>
<dbReference type="InterPro" id="IPR008927">
    <property type="entry name" value="6-PGluconate_DH-like_C_sf"/>
</dbReference>